<proteinExistence type="predicted"/>
<evidence type="ECO:0000256" key="2">
    <source>
        <dbReference type="SAM" id="Phobius"/>
    </source>
</evidence>
<organism evidence="3 4">
    <name type="scientific">Metarhizium humberi</name>
    <dbReference type="NCBI Taxonomy" id="2596975"/>
    <lineage>
        <taxon>Eukaryota</taxon>
        <taxon>Fungi</taxon>
        <taxon>Dikarya</taxon>
        <taxon>Ascomycota</taxon>
        <taxon>Pezizomycotina</taxon>
        <taxon>Sordariomycetes</taxon>
        <taxon>Hypocreomycetidae</taxon>
        <taxon>Hypocreales</taxon>
        <taxon>Clavicipitaceae</taxon>
        <taxon>Metarhizium</taxon>
    </lineage>
</organism>
<evidence type="ECO:0000313" key="4">
    <source>
        <dbReference type="Proteomes" id="UP000764110"/>
    </source>
</evidence>
<feature type="compositionally biased region" description="Low complexity" evidence="1">
    <location>
        <begin position="40"/>
        <end position="54"/>
    </location>
</feature>
<evidence type="ECO:0000256" key="1">
    <source>
        <dbReference type="SAM" id="MobiDB-lite"/>
    </source>
</evidence>
<comment type="caution">
    <text evidence="3">The sequence shown here is derived from an EMBL/GenBank/DDBJ whole genome shotgun (WGS) entry which is preliminary data.</text>
</comment>
<keyword evidence="4" id="KW-1185">Reference proteome</keyword>
<feature type="transmembrane region" description="Helical" evidence="2">
    <location>
        <begin position="196"/>
        <end position="217"/>
    </location>
</feature>
<gene>
    <name evidence="3" type="ORF">MHUMG1_08761</name>
</gene>
<dbReference type="AlphaFoldDB" id="A0A9P8M463"/>
<keyword evidence="2" id="KW-1133">Transmembrane helix</keyword>
<protein>
    <recommendedName>
        <fullName evidence="5">Integral membrane protein</fullName>
    </recommendedName>
</protein>
<feature type="transmembrane region" description="Helical" evidence="2">
    <location>
        <begin position="237"/>
        <end position="256"/>
    </location>
</feature>
<reference evidence="3 4" key="1">
    <citation type="submission" date="2020-07" db="EMBL/GenBank/DDBJ databases">
        <title>Metarhizium humberi genome.</title>
        <authorList>
            <person name="Lysoe E."/>
        </authorList>
    </citation>
    <scope>NUCLEOTIDE SEQUENCE [LARGE SCALE GENOMIC DNA]</scope>
    <source>
        <strain evidence="3 4">ESALQ1638</strain>
    </source>
</reference>
<keyword evidence="2" id="KW-0812">Transmembrane</keyword>
<feature type="region of interest" description="Disordered" evidence="1">
    <location>
        <begin position="1"/>
        <end position="72"/>
    </location>
</feature>
<name>A0A9P8M463_9HYPO</name>
<evidence type="ECO:0008006" key="5">
    <source>
        <dbReference type="Google" id="ProtNLM"/>
    </source>
</evidence>
<sequence>MSSTEETLSADGAAPGAQEPSSTPEMCAVKEAVPAAPSPQQATLAATRRASSTQDRVSVRGHGQQQPPPVKLVRQKDGQWALARDGRLINNLSRAVGFMELANAGDFAANVWNDVPVPVYAVVFMAIGGTVAGFLSIFAFRDARRACCNVRYLRRQRLLLLEEKRRLAARCESTLETDIILAINFRELGTELVTRWIMDLLMGFGAILISVGTYMAIGGANPSVFLASNLLSGYVGNTPIALFGLCNSLWAAFIFTKAQRHITASRKLLGACTATALVKRRARKVQVFSVINGTATILGGVGSMVTATRWWGYVILIPVIISSVFCNIWWRRMIGYTRSEGHPAMVRDELIYALEFAAASEVKSLEDPEAPPAWCAELPSSLGDMLHFLTRHSLIHQYCADVIANPQICQALGGNATDQAELSVSPESLLALPADLEQILLDHAHRMAREVGPDHFKNRERYLAEILGTYCTMALRHGIMDDTDSAERREKNTEEQM</sequence>
<feature type="transmembrane region" description="Helical" evidence="2">
    <location>
        <begin position="285"/>
        <end position="304"/>
    </location>
</feature>
<keyword evidence="2" id="KW-0472">Membrane</keyword>
<dbReference type="Proteomes" id="UP000764110">
    <property type="component" value="Unassembled WGS sequence"/>
</dbReference>
<feature type="transmembrane region" description="Helical" evidence="2">
    <location>
        <begin position="119"/>
        <end position="140"/>
    </location>
</feature>
<accession>A0A9P8M463</accession>
<feature type="transmembrane region" description="Helical" evidence="2">
    <location>
        <begin position="310"/>
        <end position="330"/>
    </location>
</feature>
<evidence type="ECO:0000313" key="3">
    <source>
        <dbReference type="EMBL" id="KAH0593623.1"/>
    </source>
</evidence>
<dbReference type="EMBL" id="JACEFI010000020">
    <property type="protein sequence ID" value="KAH0593623.1"/>
    <property type="molecule type" value="Genomic_DNA"/>
</dbReference>